<keyword evidence="4" id="KW-1185">Reference proteome</keyword>
<reference evidence="3 4" key="1">
    <citation type="journal article" date="2014" name="PLoS Genet.">
        <title>Phylogenetically driven sequencing of extremely halophilic archaea reveals strategies for static and dynamic osmo-response.</title>
        <authorList>
            <person name="Becker E.A."/>
            <person name="Seitzer P.M."/>
            <person name="Tritt A."/>
            <person name="Larsen D."/>
            <person name="Krusor M."/>
            <person name="Yao A.I."/>
            <person name="Wu D."/>
            <person name="Madern D."/>
            <person name="Eisen J.A."/>
            <person name="Darling A.E."/>
            <person name="Facciotti M.T."/>
        </authorList>
    </citation>
    <scope>NUCLEOTIDE SEQUENCE [LARGE SCALE GENOMIC DNA]</scope>
    <source>
        <strain evidence="3 4">JCM 10989</strain>
    </source>
</reference>
<gene>
    <name evidence="3" type="ORF">C483_13403</name>
</gene>
<feature type="transmembrane region" description="Helical" evidence="2">
    <location>
        <begin position="68"/>
        <end position="93"/>
    </location>
</feature>
<evidence type="ECO:0000313" key="4">
    <source>
        <dbReference type="Proteomes" id="UP000011519"/>
    </source>
</evidence>
<keyword evidence="2" id="KW-0472">Membrane</keyword>
<keyword evidence="2" id="KW-1133">Transmembrane helix</keyword>
<keyword evidence="2" id="KW-0812">Transmembrane</keyword>
<proteinExistence type="predicted"/>
<dbReference type="AlphaFoldDB" id="L9ZSV7"/>
<feature type="compositionally biased region" description="Low complexity" evidence="1">
    <location>
        <begin position="12"/>
        <end position="33"/>
    </location>
</feature>
<name>L9ZSV7_9EURY</name>
<evidence type="ECO:0000256" key="2">
    <source>
        <dbReference type="SAM" id="Phobius"/>
    </source>
</evidence>
<dbReference type="Proteomes" id="UP000011519">
    <property type="component" value="Unassembled WGS sequence"/>
</dbReference>
<sequence length="135" mass="13843">MSPPSSPPSPPSGDSWPTDDSSTRSRSSSRSNKGVPLGLWIIVGIGFLGVLVGLFASLALIGEGAGGLGMIVLALTALEAVVLVGLLGLRYWALVVALVVYSFGALFDLLTGSLLGLIVSIIIVGYLLSISGRFE</sequence>
<evidence type="ECO:0000256" key="1">
    <source>
        <dbReference type="SAM" id="MobiDB-lite"/>
    </source>
</evidence>
<feature type="region of interest" description="Disordered" evidence="1">
    <location>
        <begin position="1"/>
        <end position="33"/>
    </location>
</feature>
<feature type="compositionally biased region" description="Pro residues" evidence="1">
    <location>
        <begin position="1"/>
        <end position="11"/>
    </location>
</feature>
<dbReference type="EMBL" id="AOIM01000036">
    <property type="protein sequence ID" value="ELY89525.1"/>
    <property type="molecule type" value="Genomic_DNA"/>
</dbReference>
<dbReference type="RefSeq" id="WP_006653850.1">
    <property type="nucleotide sequence ID" value="NZ_AOIM01000036.1"/>
</dbReference>
<feature type="transmembrane region" description="Helical" evidence="2">
    <location>
        <begin position="99"/>
        <end position="128"/>
    </location>
</feature>
<organism evidence="3 4">
    <name type="scientific">Natrialba hulunbeirensis JCM 10989</name>
    <dbReference type="NCBI Taxonomy" id="1227493"/>
    <lineage>
        <taxon>Archaea</taxon>
        <taxon>Methanobacteriati</taxon>
        <taxon>Methanobacteriota</taxon>
        <taxon>Stenosarchaea group</taxon>
        <taxon>Halobacteria</taxon>
        <taxon>Halobacteriales</taxon>
        <taxon>Natrialbaceae</taxon>
        <taxon>Natrialba</taxon>
    </lineage>
</organism>
<comment type="caution">
    <text evidence="3">The sequence shown here is derived from an EMBL/GenBank/DDBJ whole genome shotgun (WGS) entry which is preliminary data.</text>
</comment>
<dbReference type="PATRIC" id="fig|1227493.4.peg.2684"/>
<protein>
    <submittedName>
        <fullName evidence="3">Uncharacterized protein</fullName>
    </submittedName>
</protein>
<evidence type="ECO:0000313" key="3">
    <source>
        <dbReference type="EMBL" id="ELY89525.1"/>
    </source>
</evidence>
<accession>L9ZSV7</accession>
<feature type="transmembrane region" description="Helical" evidence="2">
    <location>
        <begin position="37"/>
        <end position="61"/>
    </location>
</feature>